<evidence type="ECO:0000256" key="3">
    <source>
        <dbReference type="RuleBase" id="RU000393"/>
    </source>
</evidence>
<dbReference type="Pfam" id="PF00080">
    <property type="entry name" value="Sod_Cu"/>
    <property type="match status" value="1"/>
</dbReference>
<comment type="catalytic activity">
    <reaction evidence="3">
        <text>2 superoxide + 2 H(+) = H2O2 + O2</text>
        <dbReference type="Rhea" id="RHEA:20696"/>
        <dbReference type="ChEBI" id="CHEBI:15378"/>
        <dbReference type="ChEBI" id="CHEBI:15379"/>
        <dbReference type="ChEBI" id="CHEBI:16240"/>
        <dbReference type="ChEBI" id="CHEBI:18421"/>
        <dbReference type="EC" id="1.15.1.1"/>
    </reaction>
</comment>
<feature type="chain" id="PRO_5045965880" description="Superoxide dismutase [Cu-Zn]" evidence="5">
    <location>
        <begin position="25"/>
        <end position="194"/>
    </location>
</feature>
<dbReference type="InterPro" id="IPR036423">
    <property type="entry name" value="SOD-like_Cu/Zn_dom_sf"/>
</dbReference>
<evidence type="ECO:0000256" key="5">
    <source>
        <dbReference type="SAM" id="SignalP"/>
    </source>
</evidence>
<comment type="cofactor">
    <cofactor evidence="3">
        <name>Cu cation</name>
        <dbReference type="ChEBI" id="CHEBI:23378"/>
    </cofactor>
    <text evidence="3">Binds 1 copper ion per subunit.</text>
</comment>
<comment type="cofactor">
    <cofactor evidence="3">
        <name>Zn(2+)</name>
        <dbReference type="ChEBI" id="CHEBI:29105"/>
    </cofactor>
    <text evidence="3">Binds 1 zinc ion per subunit.</text>
</comment>
<dbReference type="InterPro" id="IPR001424">
    <property type="entry name" value="SOD_Cu_Zn_dom"/>
</dbReference>
<feature type="signal peptide" evidence="5">
    <location>
        <begin position="1"/>
        <end position="24"/>
    </location>
</feature>
<dbReference type="PANTHER" id="PTHR10003">
    <property type="entry name" value="SUPEROXIDE DISMUTASE CU-ZN -RELATED"/>
    <property type="match status" value="1"/>
</dbReference>
<dbReference type="SUPFAM" id="SSF49329">
    <property type="entry name" value="Cu,Zn superoxide dismutase-like"/>
    <property type="match status" value="1"/>
</dbReference>
<dbReference type="EMBL" id="JBHLTP010000008">
    <property type="protein sequence ID" value="MFC0523909.1"/>
    <property type="molecule type" value="Genomic_DNA"/>
</dbReference>
<keyword evidence="5" id="KW-0732">Signal</keyword>
<evidence type="ECO:0000259" key="6">
    <source>
        <dbReference type="Pfam" id="PF00080"/>
    </source>
</evidence>
<reference evidence="7 8" key="1">
    <citation type="submission" date="2024-09" db="EMBL/GenBank/DDBJ databases">
        <authorList>
            <person name="Sun Q."/>
            <person name="Mori K."/>
        </authorList>
    </citation>
    <scope>NUCLEOTIDE SEQUENCE [LARGE SCALE GENOMIC DNA]</scope>
    <source>
        <strain evidence="7 8">NCAIM B.02529</strain>
    </source>
</reference>
<evidence type="ECO:0000313" key="7">
    <source>
        <dbReference type="EMBL" id="MFC0523909.1"/>
    </source>
</evidence>
<keyword evidence="3" id="KW-0560">Oxidoreductase</keyword>
<dbReference type="PROSITE" id="PS00332">
    <property type="entry name" value="SOD_CU_ZN_2"/>
    <property type="match status" value="1"/>
</dbReference>
<proteinExistence type="inferred from homology"/>
<feature type="region of interest" description="Disordered" evidence="4">
    <location>
        <begin position="145"/>
        <end position="194"/>
    </location>
</feature>
<dbReference type="Proteomes" id="UP001589836">
    <property type="component" value="Unassembled WGS sequence"/>
</dbReference>
<dbReference type="PROSITE" id="PS51257">
    <property type="entry name" value="PROKAR_LIPOPROTEIN"/>
    <property type="match status" value="1"/>
</dbReference>
<dbReference type="EC" id="1.15.1.1" evidence="3"/>
<organism evidence="7 8">
    <name type="scientific">Pontibacillus salicampi</name>
    <dbReference type="NCBI Taxonomy" id="1449801"/>
    <lineage>
        <taxon>Bacteria</taxon>
        <taxon>Bacillati</taxon>
        <taxon>Bacillota</taxon>
        <taxon>Bacilli</taxon>
        <taxon>Bacillales</taxon>
        <taxon>Bacillaceae</taxon>
        <taxon>Pontibacillus</taxon>
    </lineage>
</organism>
<dbReference type="InterPro" id="IPR018152">
    <property type="entry name" value="SOD_Cu/Zn_BS"/>
</dbReference>
<protein>
    <recommendedName>
        <fullName evidence="3">Superoxide dismutase [Cu-Zn]</fullName>
        <ecNumber evidence="3">1.15.1.1</ecNumber>
    </recommendedName>
</protein>
<comment type="function">
    <text evidence="2">Destroys radicals which are normally produced within the cells and which are toxic to biological systems. May play a role in favoring mycobacterial survival in phagocytes.</text>
</comment>
<accession>A0ABV6LNJ4</accession>
<keyword evidence="3" id="KW-0479">Metal-binding</keyword>
<evidence type="ECO:0000256" key="2">
    <source>
        <dbReference type="ARBA" id="ARBA00024900"/>
    </source>
</evidence>
<dbReference type="InterPro" id="IPR024134">
    <property type="entry name" value="SOD_Cu/Zn_/chaperone"/>
</dbReference>
<evidence type="ECO:0000256" key="1">
    <source>
        <dbReference type="ARBA" id="ARBA00010457"/>
    </source>
</evidence>
<keyword evidence="3" id="KW-0186">Copper</keyword>
<name>A0ABV6LNJ4_9BACI</name>
<feature type="domain" description="Superoxide dismutase copper/zinc binding" evidence="6">
    <location>
        <begin position="38"/>
        <end position="168"/>
    </location>
</feature>
<sequence length="194" mass="20422">MKLFLYASVMILLLAGCNSQNRSAMEIEMYNVSSDALGTATISQGANGVDVKLSLTGLEPGYHGIHVHEFAKCEQPDFQSAGNHLNPDGKVHGLMNPEGAHLGDLPNIEADSSGKVEAELTLPEATLQDGKTSLLRNNGTSLIITAGEDDGMSQPSGNGGERIACGKIQLEESNKQDAPSNPAEDGTDQQKESS</sequence>
<dbReference type="RefSeq" id="WP_377347320.1">
    <property type="nucleotide sequence ID" value="NZ_JBHLTP010000008.1"/>
</dbReference>
<keyword evidence="3" id="KW-0862">Zinc</keyword>
<comment type="similarity">
    <text evidence="1 3">Belongs to the Cu-Zn superoxide dismutase family.</text>
</comment>
<gene>
    <name evidence="7" type="ORF">ACFFGV_10100</name>
</gene>
<evidence type="ECO:0000313" key="8">
    <source>
        <dbReference type="Proteomes" id="UP001589836"/>
    </source>
</evidence>
<dbReference type="CDD" id="cd00305">
    <property type="entry name" value="Cu-Zn_Superoxide_Dismutase"/>
    <property type="match status" value="1"/>
</dbReference>
<comment type="caution">
    <text evidence="7">The sequence shown here is derived from an EMBL/GenBank/DDBJ whole genome shotgun (WGS) entry which is preliminary data.</text>
</comment>
<dbReference type="Gene3D" id="2.60.40.200">
    <property type="entry name" value="Superoxide dismutase, copper/zinc binding domain"/>
    <property type="match status" value="1"/>
</dbReference>
<keyword evidence="8" id="KW-1185">Reference proteome</keyword>
<evidence type="ECO:0000256" key="4">
    <source>
        <dbReference type="SAM" id="MobiDB-lite"/>
    </source>
</evidence>